<dbReference type="KEGG" id="spu:755162"/>
<dbReference type="EC" id="1.1.1.184" evidence="4"/>
<evidence type="ECO:0000313" key="6">
    <source>
        <dbReference type="EnsemblMetazoa" id="XP_001188609"/>
    </source>
</evidence>
<evidence type="ECO:0000256" key="4">
    <source>
        <dbReference type="ARBA" id="ARBA00026118"/>
    </source>
</evidence>
<dbReference type="AlphaFoldDB" id="A0A7M7G025"/>
<evidence type="ECO:0000313" key="7">
    <source>
        <dbReference type="Proteomes" id="UP000007110"/>
    </source>
</evidence>
<keyword evidence="3" id="KW-0560">Oxidoreductase</keyword>
<dbReference type="EnsemblMetazoa" id="XM_001188609">
    <property type="protein sequence ID" value="XP_001188609"/>
    <property type="gene ID" value="LOC755162"/>
</dbReference>
<dbReference type="InterPro" id="IPR045313">
    <property type="entry name" value="CBR1-like"/>
</dbReference>
<dbReference type="OMA" id="QKKFRCE"/>
<dbReference type="GeneID" id="755162"/>
<dbReference type="FunCoup" id="A0A7M7G025">
    <property type="interactions" value="340"/>
</dbReference>
<dbReference type="Pfam" id="PF00106">
    <property type="entry name" value="adh_short"/>
    <property type="match status" value="1"/>
</dbReference>
<keyword evidence="7" id="KW-1185">Reference proteome</keyword>
<dbReference type="InterPro" id="IPR002347">
    <property type="entry name" value="SDR_fam"/>
</dbReference>
<dbReference type="CDD" id="cd05324">
    <property type="entry name" value="carb_red_PTCR-like_SDR_c"/>
    <property type="match status" value="1"/>
</dbReference>
<evidence type="ECO:0000256" key="1">
    <source>
        <dbReference type="ARBA" id="ARBA00006484"/>
    </source>
</evidence>
<dbReference type="RefSeq" id="XP_001188609.3">
    <property type="nucleotide sequence ID" value="XM_001188609.4"/>
</dbReference>
<accession>A0A7M7G025</accession>
<name>A0A7M7G025_STRPU</name>
<dbReference type="InterPro" id="IPR036291">
    <property type="entry name" value="NAD(P)-bd_dom_sf"/>
</dbReference>
<evidence type="ECO:0000256" key="2">
    <source>
        <dbReference type="ARBA" id="ARBA00022857"/>
    </source>
</evidence>
<dbReference type="PRINTS" id="PR00081">
    <property type="entry name" value="GDHRDH"/>
</dbReference>
<dbReference type="PANTHER" id="PTHR43963:SF4">
    <property type="entry name" value="CARBONYL REDUCTASE (NADPH)"/>
    <property type="match status" value="1"/>
</dbReference>
<dbReference type="PRINTS" id="PR00080">
    <property type="entry name" value="SDRFAMILY"/>
</dbReference>
<dbReference type="OrthoDB" id="7289984at2759"/>
<comment type="similarity">
    <text evidence="1 5">Belongs to the short-chain dehydrogenases/reductases (SDR) family.</text>
</comment>
<sequence length="278" mass="30104">MSSRKTIALVTGANKGIGFGIVRALCKEFGERGVVYLASRDEGRGEKAVQELKGEGLNPRCIQLDICNNDHISKVADYFRDTYGGLDILVNNAGIAFKAAATEPDSIQAPVTVETNVFATLRLCRALIPLIRSHGRVVTVASQAGSSIYGRLGPDLQKRFKTVTSEQGVIDLMNEFISAAKEEKKKELGWGSSNYGVSKLGVIALTRIQGQDIIKDSSREDILINSCCPGYVDTDMSSHKGPLTIDQGAVTPVYLALLPGGCSHQGLFFYQKAVKDFW</sequence>
<dbReference type="InParanoid" id="A0A7M7G025"/>
<dbReference type="PANTHER" id="PTHR43963">
    <property type="entry name" value="CARBONYL REDUCTASE 1-RELATED"/>
    <property type="match status" value="1"/>
</dbReference>
<dbReference type="GO" id="GO:0004090">
    <property type="term" value="F:carbonyl reductase (NADPH) activity"/>
    <property type="evidence" value="ECO:0000318"/>
    <property type="project" value="GO_Central"/>
</dbReference>
<proteinExistence type="inferred from homology"/>
<keyword evidence="2" id="KW-0521">NADP</keyword>
<dbReference type="Proteomes" id="UP000007110">
    <property type="component" value="Unassembled WGS sequence"/>
</dbReference>
<reference evidence="6" key="2">
    <citation type="submission" date="2021-01" db="UniProtKB">
        <authorList>
            <consortium name="EnsemblMetazoa"/>
        </authorList>
    </citation>
    <scope>IDENTIFICATION</scope>
</reference>
<dbReference type="SUPFAM" id="SSF51735">
    <property type="entry name" value="NAD(P)-binding Rossmann-fold domains"/>
    <property type="match status" value="1"/>
</dbReference>
<protein>
    <recommendedName>
        <fullName evidence="4">carbonyl reductase (NADPH)</fullName>
        <ecNumber evidence="4">1.1.1.184</ecNumber>
    </recommendedName>
</protein>
<reference evidence="7" key="1">
    <citation type="submission" date="2015-02" db="EMBL/GenBank/DDBJ databases">
        <title>Genome sequencing for Strongylocentrotus purpuratus.</title>
        <authorList>
            <person name="Murali S."/>
            <person name="Liu Y."/>
            <person name="Vee V."/>
            <person name="English A."/>
            <person name="Wang M."/>
            <person name="Skinner E."/>
            <person name="Han Y."/>
            <person name="Muzny D.M."/>
            <person name="Worley K.C."/>
            <person name="Gibbs R.A."/>
        </authorList>
    </citation>
    <scope>NUCLEOTIDE SEQUENCE</scope>
</reference>
<evidence type="ECO:0000256" key="5">
    <source>
        <dbReference type="RuleBase" id="RU000363"/>
    </source>
</evidence>
<evidence type="ECO:0000256" key="3">
    <source>
        <dbReference type="ARBA" id="ARBA00023002"/>
    </source>
</evidence>
<dbReference type="Gene3D" id="3.40.50.720">
    <property type="entry name" value="NAD(P)-binding Rossmann-like Domain"/>
    <property type="match status" value="1"/>
</dbReference>
<organism evidence="6 7">
    <name type="scientific">Strongylocentrotus purpuratus</name>
    <name type="common">Purple sea urchin</name>
    <dbReference type="NCBI Taxonomy" id="7668"/>
    <lineage>
        <taxon>Eukaryota</taxon>
        <taxon>Metazoa</taxon>
        <taxon>Echinodermata</taxon>
        <taxon>Eleutherozoa</taxon>
        <taxon>Echinozoa</taxon>
        <taxon>Echinoidea</taxon>
        <taxon>Euechinoidea</taxon>
        <taxon>Echinacea</taxon>
        <taxon>Camarodonta</taxon>
        <taxon>Echinidea</taxon>
        <taxon>Strongylocentrotidae</taxon>
        <taxon>Strongylocentrotus</taxon>
    </lineage>
</organism>